<evidence type="ECO:0000256" key="6">
    <source>
        <dbReference type="SAM" id="MobiDB-lite"/>
    </source>
</evidence>
<dbReference type="EMBL" id="JANBQB010000052">
    <property type="protein sequence ID" value="KAJ1983505.1"/>
    <property type="molecule type" value="Genomic_DNA"/>
</dbReference>
<protein>
    <recommendedName>
        <fullName evidence="9">Kinesin motor domain-containing protein</fullName>
    </recommendedName>
</protein>
<keyword evidence="4" id="KW-0206">Cytoskeleton</keyword>
<feature type="compositionally biased region" description="Basic residues" evidence="6">
    <location>
        <begin position="772"/>
        <end position="795"/>
    </location>
</feature>
<keyword evidence="5" id="KW-0175">Coiled coil</keyword>
<keyword evidence="8" id="KW-1185">Reference proteome</keyword>
<feature type="coiled-coil region" evidence="5">
    <location>
        <begin position="483"/>
        <end position="538"/>
    </location>
</feature>
<evidence type="ECO:0000313" key="8">
    <source>
        <dbReference type="Proteomes" id="UP001151582"/>
    </source>
</evidence>
<feature type="coiled-coil region" evidence="5">
    <location>
        <begin position="668"/>
        <end position="695"/>
    </location>
</feature>
<feature type="compositionally biased region" description="Basic residues" evidence="6">
    <location>
        <begin position="733"/>
        <end position="742"/>
    </location>
</feature>
<organism evidence="7 8">
    <name type="scientific">Dimargaris verticillata</name>
    <dbReference type="NCBI Taxonomy" id="2761393"/>
    <lineage>
        <taxon>Eukaryota</taxon>
        <taxon>Fungi</taxon>
        <taxon>Fungi incertae sedis</taxon>
        <taxon>Zoopagomycota</taxon>
        <taxon>Kickxellomycotina</taxon>
        <taxon>Dimargaritomycetes</taxon>
        <taxon>Dimargaritales</taxon>
        <taxon>Dimargaritaceae</taxon>
        <taxon>Dimargaris</taxon>
    </lineage>
</organism>
<dbReference type="AlphaFoldDB" id="A0A9W8EB43"/>
<comment type="subcellular location">
    <subcellularLocation>
        <location evidence="1">Cytoplasm</location>
        <location evidence="1">Cytoskeleton</location>
    </subcellularLocation>
</comment>
<feature type="compositionally biased region" description="Basic residues" evidence="6">
    <location>
        <begin position="851"/>
        <end position="862"/>
    </location>
</feature>
<sequence>MNIGNIAVYTHVVDTSDSSDSQVRLTCGETHKYLTLADDKKEPRRIYIDRCAPTLPQVMPSTAVHDLVRFAVHGGNAGLLTLAPMVPRLASAHRMRPFLDVLRVLEESVGQSQREFRLCFALLGLTDKRCTNLLTEKSVPLAQLVDRYDSLHEVVESCEEVTDRLRRDIALPFILSIRLESIAPTPLFGHLCLMELGAPVLGTASKTALNQAGLSQSVDTLRKIAMILGSGSPGHTMPTSDHPLATLAHEFIGGQAKTAFVFHLPSQLPSSAEAKVTLDFIELLRMIRCRQVPNRVDPRVMYYHEKSQHYRDRSHQLQQELETCRAQLATQAEAMHALEQANRDQRAAHQTKEQEWSEQSAQYRQQIESHSHTQTRQHSQLKFDSSKLSTENATLTDTIRQLEIDLAARQAQLDDRESVLRSQEQQIAQLARELHHLQKKLAVAAKSHDQFHTEYEIVYDKYELLKETHAALETTYSELCQKRQHLTDTNATLNHTLEQLQMQCTQLTADLAQVEAQANDAQQRCQKAEQAHTSVQSQLTAVQRAHNELLQSAAQSDRSYQVLRTEFEKLSAHHVTANEAIKEARAQTELIQRDLVQERLRACDLEIQVQKLELARSQLAAGDSHRDEVFRTERQELLDAVQQLKVQFGQSQAKATPLPKGTPRPPEYVAWQQEKQRLESRIFKLKDRLREAVDIAAHAKIELMDQHGQRSEPTNLTVRQPEPATSESDALKPKRSTRRRPTKAAAELPMEKPEDNSLADEEPEERVPAGAKPRRSPRLKKSSTTTTRRKPRTSKAKAADKNSDQLLPEPTVASTEPEMSDGLLQVPRRGDQTPSPVLSEQDTDTEAGSHGARKRARTRKRSPFLDRVEKARRSSGITDPQSPNPRPLVLPVRIPDSPTLRGKSPHPGNGDGHDALPSLLPLDAQSISPTDEISPTLPLNAESARRLINLEAAEAHSTSTSKAREGASSRPHRSAKVPQTIDTVQSTHHSKPSEQPASATVAGMVTATPPTTPPLDGASSSAAAIATTAQLNADVYALAMSQRHRNSLAPSELGGGLESESGITSLSKPPLAGGVGNAARKRKRKLNTARVMRALGIESMQNANDADAQRRRNSVKFGFTLPKLKS</sequence>
<dbReference type="GO" id="GO:0008574">
    <property type="term" value="F:plus-end-directed microtubule motor activity"/>
    <property type="evidence" value="ECO:0007669"/>
    <property type="project" value="TreeGrafter"/>
</dbReference>
<dbReference type="GO" id="GO:0090307">
    <property type="term" value="P:mitotic spindle assembly"/>
    <property type="evidence" value="ECO:0007669"/>
    <property type="project" value="TreeGrafter"/>
</dbReference>
<keyword evidence="2" id="KW-0963">Cytoplasm</keyword>
<dbReference type="OrthoDB" id="5588636at2759"/>
<dbReference type="InterPro" id="IPR047149">
    <property type="entry name" value="KIF11-like"/>
</dbReference>
<evidence type="ECO:0000256" key="4">
    <source>
        <dbReference type="ARBA" id="ARBA00023212"/>
    </source>
</evidence>
<feature type="compositionally biased region" description="Polar residues" evidence="6">
    <location>
        <begin position="980"/>
        <end position="998"/>
    </location>
</feature>
<feature type="compositionally biased region" description="Polar residues" evidence="6">
    <location>
        <begin position="711"/>
        <end position="728"/>
    </location>
</feature>
<dbReference type="PANTHER" id="PTHR47970">
    <property type="entry name" value="KINESIN-LIKE PROTEIN KIF11"/>
    <property type="match status" value="1"/>
</dbReference>
<evidence type="ECO:0000256" key="3">
    <source>
        <dbReference type="ARBA" id="ARBA00023175"/>
    </source>
</evidence>
<gene>
    <name evidence="7" type="ORF">H4R34_001230</name>
</gene>
<feature type="region of interest" description="Disordered" evidence="6">
    <location>
        <begin position="704"/>
        <end position="920"/>
    </location>
</feature>
<feature type="compositionally biased region" description="Low complexity" evidence="6">
    <location>
        <begin position="1048"/>
        <end position="1067"/>
    </location>
</feature>
<feature type="compositionally biased region" description="Basic and acidic residues" evidence="6">
    <location>
        <begin position="863"/>
        <end position="872"/>
    </location>
</feature>
<evidence type="ECO:0000256" key="1">
    <source>
        <dbReference type="ARBA" id="ARBA00004245"/>
    </source>
</evidence>
<dbReference type="InterPro" id="IPR027417">
    <property type="entry name" value="P-loop_NTPase"/>
</dbReference>
<dbReference type="PANTHER" id="PTHR47970:SF12">
    <property type="entry name" value="KINESIN FAMILY MEMBER 11"/>
    <property type="match status" value="1"/>
</dbReference>
<evidence type="ECO:0000256" key="5">
    <source>
        <dbReference type="SAM" id="Coils"/>
    </source>
</evidence>
<feature type="coiled-coil region" evidence="5">
    <location>
        <begin position="413"/>
        <end position="447"/>
    </location>
</feature>
<feature type="compositionally biased region" description="Basic and acidic residues" evidence="6">
    <location>
        <begin position="341"/>
        <end position="355"/>
    </location>
</feature>
<feature type="region of interest" description="Disordered" evidence="6">
    <location>
        <begin position="341"/>
        <end position="385"/>
    </location>
</feature>
<evidence type="ECO:0008006" key="9">
    <source>
        <dbReference type="Google" id="ProtNLM"/>
    </source>
</evidence>
<reference evidence="7" key="1">
    <citation type="submission" date="2022-07" db="EMBL/GenBank/DDBJ databases">
        <title>Phylogenomic reconstructions and comparative analyses of Kickxellomycotina fungi.</title>
        <authorList>
            <person name="Reynolds N.K."/>
            <person name="Stajich J.E."/>
            <person name="Barry K."/>
            <person name="Grigoriev I.V."/>
            <person name="Crous P."/>
            <person name="Smith M.E."/>
        </authorList>
    </citation>
    <scope>NUCLEOTIDE SEQUENCE</scope>
    <source>
        <strain evidence="7">RSA 567</strain>
    </source>
</reference>
<dbReference type="Proteomes" id="UP001151582">
    <property type="component" value="Unassembled WGS sequence"/>
</dbReference>
<feature type="compositionally biased region" description="Polar residues" evidence="6">
    <location>
        <begin position="357"/>
        <end position="385"/>
    </location>
</feature>
<dbReference type="GO" id="GO:0072686">
    <property type="term" value="C:mitotic spindle"/>
    <property type="evidence" value="ECO:0007669"/>
    <property type="project" value="TreeGrafter"/>
</dbReference>
<accession>A0A9W8EB43</accession>
<feature type="region of interest" description="Disordered" evidence="6">
    <location>
        <begin position="952"/>
        <end position="1019"/>
    </location>
</feature>
<comment type="caution">
    <text evidence="7">The sequence shown here is derived from an EMBL/GenBank/DDBJ whole genome shotgun (WGS) entry which is preliminary data.</text>
</comment>
<dbReference type="GO" id="GO:0051231">
    <property type="term" value="P:spindle elongation"/>
    <property type="evidence" value="ECO:0007669"/>
    <property type="project" value="TreeGrafter"/>
</dbReference>
<dbReference type="SUPFAM" id="SSF52540">
    <property type="entry name" value="P-loop containing nucleoside triphosphate hydrolases"/>
    <property type="match status" value="1"/>
</dbReference>
<dbReference type="GO" id="GO:0005876">
    <property type="term" value="C:spindle microtubule"/>
    <property type="evidence" value="ECO:0007669"/>
    <property type="project" value="TreeGrafter"/>
</dbReference>
<keyword evidence="3" id="KW-0505">Motor protein</keyword>
<feature type="region of interest" description="Disordered" evidence="6">
    <location>
        <begin position="1048"/>
        <end position="1085"/>
    </location>
</feature>
<name>A0A9W8EB43_9FUNG</name>
<evidence type="ECO:0000256" key="2">
    <source>
        <dbReference type="ARBA" id="ARBA00022490"/>
    </source>
</evidence>
<proteinExistence type="predicted"/>
<evidence type="ECO:0000313" key="7">
    <source>
        <dbReference type="EMBL" id="KAJ1983505.1"/>
    </source>
</evidence>